<accession>A0A1G6K791</accession>
<keyword evidence="2" id="KW-1133">Transmembrane helix</keyword>
<evidence type="ECO:0000313" key="11">
    <source>
        <dbReference type="Proteomes" id="UP000198945"/>
    </source>
</evidence>
<evidence type="ECO:0000313" key="13">
    <source>
        <dbReference type="Proteomes" id="UP000247389"/>
    </source>
</evidence>
<evidence type="ECO:0000313" key="6">
    <source>
        <dbReference type="EMBL" id="SDJ25888.1"/>
    </source>
</evidence>
<dbReference type="STRING" id="54121.SAMN04515653_13913"/>
<evidence type="ECO:0000313" key="15">
    <source>
        <dbReference type="Proteomes" id="UP000295758"/>
    </source>
</evidence>
<dbReference type="EMBL" id="FMYT01000004">
    <property type="protein sequence ID" value="SDC26834.1"/>
    <property type="molecule type" value="Genomic_DNA"/>
</dbReference>
<evidence type="ECO:0000313" key="4">
    <source>
        <dbReference type="EMBL" id="SDC26834.1"/>
    </source>
</evidence>
<keyword evidence="2" id="KW-0812">Transmembrane</keyword>
<dbReference type="Proteomes" id="UP000295472">
    <property type="component" value="Unassembled WGS sequence"/>
</dbReference>
<name>A0A1G6K791_9FIRM</name>
<feature type="region of interest" description="Disordered" evidence="1">
    <location>
        <begin position="31"/>
        <end position="55"/>
    </location>
</feature>
<dbReference type="OrthoDB" id="5461404at2"/>
<dbReference type="Proteomes" id="UP000198945">
    <property type="component" value="Unassembled WGS sequence"/>
</dbReference>
<dbReference type="AlphaFoldDB" id="A0A1G6K791"/>
<evidence type="ECO:0000313" key="16">
    <source>
        <dbReference type="Proteomes" id="UP000324896"/>
    </source>
</evidence>
<evidence type="ECO:0000313" key="7">
    <source>
        <dbReference type="EMBL" id="SET16840.1"/>
    </source>
</evidence>
<keyword evidence="12" id="KW-1185">Reference proteome</keyword>
<evidence type="ECO:0000313" key="10">
    <source>
        <dbReference type="Proteomes" id="UP000198612"/>
    </source>
</evidence>
<reference evidence="6 11" key="1">
    <citation type="submission" date="2016-10" db="EMBL/GenBank/DDBJ databases">
        <authorList>
            <person name="de Groot N.N."/>
        </authorList>
    </citation>
    <scope>NUCLEOTIDE SEQUENCE [LARGE SCALE GENOMIC DNA]</scope>
    <source>
        <strain evidence="6 11">WG7</strain>
    </source>
</reference>
<dbReference type="GeneID" id="57013556"/>
<evidence type="ECO:0000256" key="2">
    <source>
        <dbReference type="SAM" id="Phobius"/>
    </source>
</evidence>
<feature type="compositionally biased region" description="Basic and acidic residues" evidence="1">
    <location>
        <begin position="31"/>
        <end position="51"/>
    </location>
</feature>
<dbReference type="Proteomes" id="UP000198612">
    <property type="component" value="Unassembled WGS sequence"/>
</dbReference>
<dbReference type="EMBL" id="FNEH01000038">
    <property type="protein sequence ID" value="SDJ25888.1"/>
    <property type="molecule type" value="Genomic_DNA"/>
</dbReference>
<sequence length="81" mass="9438">MMGGGASIIFWRVIIGVVYYPFREYTRKNNHRYDNHKHVGSGNKERSRFDESSPEELARQCYAKGEISKEDLNEILDNLSI</sequence>
<dbReference type="Proteomes" id="UP000295758">
    <property type="component" value="Unassembled WGS sequence"/>
</dbReference>
<evidence type="ECO:0000313" key="9">
    <source>
        <dbReference type="EMBL" id="TDX39362.1"/>
    </source>
</evidence>
<evidence type="ECO:0000313" key="14">
    <source>
        <dbReference type="Proteomes" id="UP000295472"/>
    </source>
</evidence>
<reference evidence="10 12" key="2">
    <citation type="submission" date="2016-10" db="EMBL/GenBank/DDBJ databases">
        <authorList>
            <person name="Varghese N."/>
            <person name="Submissions S."/>
        </authorList>
    </citation>
    <scope>NUCLEOTIDE SEQUENCE [LARGE SCALE GENOMIC DNA]</scope>
    <source>
        <strain evidence="4 16">WG10</strain>
        <strain evidence="5 12">WG2</strain>
        <strain evidence="7 10">WG5</strain>
    </source>
</reference>
<evidence type="ECO:0000256" key="1">
    <source>
        <dbReference type="SAM" id="MobiDB-lite"/>
    </source>
</evidence>
<gene>
    <name evidence="8" type="ORF">BY453_1357</name>
    <name evidence="9" type="ORF">C7954_13231</name>
    <name evidence="3" type="ORF">C8C78_12535</name>
    <name evidence="4" type="ORF">SAMN04488597_10412</name>
    <name evidence="5" type="ORF">SAMN04488598_13521</name>
    <name evidence="7" type="ORF">SAMN04515652_13321</name>
    <name evidence="6" type="ORF">SAMN04515654_13813</name>
</gene>
<dbReference type="EMBL" id="SOEF01000032">
    <property type="protein sequence ID" value="TDX39362.1"/>
    <property type="molecule type" value="Genomic_DNA"/>
</dbReference>
<dbReference type="Proteomes" id="UP000199519">
    <property type="component" value="Unassembled WGS sequence"/>
</dbReference>
<dbReference type="RefSeq" id="WP_073158318.1">
    <property type="nucleotide sequence ID" value="NZ_FMYT01000004.1"/>
</dbReference>
<dbReference type="Proteomes" id="UP000247389">
    <property type="component" value="Unassembled WGS sequence"/>
</dbReference>
<dbReference type="Proteomes" id="UP000324896">
    <property type="component" value="Unassembled WGS sequence"/>
</dbReference>
<dbReference type="EMBL" id="FOHG01000033">
    <property type="protein sequence ID" value="SET16840.1"/>
    <property type="molecule type" value="Genomic_DNA"/>
</dbReference>
<evidence type="ECO:0000313" key="8">
    <source>
        <dbReference type="EMBL" id="TDS26384.1"/>
    </source>
</evidence>
<dbReference type="EMBL" id="QICM01000025">
    <property type="protein sequence ID" value="PXV63255.1"/>
    <property type="molecule type" value="Genomic_DNA"/>
</dbReference>
<protein>
    <submittedName>
        <fullName evidence="4 5">Membrane protein</fullName>
    </submittedName>
</protein>
<reference evidence="9 14" key="4">
    <citation type="submission" date="2019-03" db="EMBL/GenBank/DDBJ databases">
        <title>Subsurface microbial communities from deep shales in Ohio and West Virginia, USA.</title>
        <authorList>
            <person name="Wrighton K."/>
        </authorList>
    </citation>
    <scope>NUCLEOTIDE SEQUENCE [LARGE SCALE GENOMIC DNA]</scope>
    <source>
        <strain evidence="9 14">DSMZ 11287</strain>
        <strain evidence="3 13">MSL28</strain>
    </source>
</reference>
<organism evidence="4 16">
    <name type="scientific">Halanaerobium congolense</name>
    <dbReference type="NCBI Taxonomy" id="54121"/>
    <lineage>
        <taxon>Bacteria</taxon>
        <taxon>Bacillati</taxon>
        <taxon>Bacillota</taxon>
        <taxon>Clostridia</taxon>
        <taxon>Halanaerobiales</taxon>
        <taxon>Halanaerobiaceae</taxon>
        <taxon>Halanaerobium</taxon>
    </lineage>
</organism>
<dbReference type="EMBL" id="FNBJ01000035">
    <property type="protein sequence ID" value="SDF97470.1"/>
    <property type="molecule type" value="Genomic_DNA"/>
</dbReference>
<proteinExistence type="predicted"/>
<evidence type="ECO:0000313" key="3">
    <source>
        <dbReference type="EMBL" id="PXV63255.1"/>
    </source>
</evidence>
<reference evidence="8 15" key="3">
    <citation type="submission" date="2019-03" db="EMBL/GenBank/DDBJ databases">
        <title>Deep subsurface shale carbon reservoir microbial communities from Ohio and West Virginia, USA.</title>
        <authorList>
            <person name="Wrighton K."/>
        </authorList>
    </citation>
    <scope>NUCLEOTIDE SEQUENCE [LARGE SCALE GENOMIC DNA]</scope>
    <source>
        <strain evidence="8 15">UTICA-S4D12</strain>
    </source>
</reference>
<keyword evidence="2" id="KW-0472">Membrane</keyword>
<dbReference type="EMBL" id="SOAA01000035">
    <property type="protein sequence ID" value="TDS26384.1"/>
    <property type="molecule type" value="Genomic_DNA"/>
</dbReference>
<feature type="transmembrane region" description="Helical" evidence="2">
    <location>
        <begin position="6"/>
        <end position="22"/>
    </location>
</feature>
<evidence type="ECO:0000313" key="12">
    <source>
        <dbReference type="Proteomes" id="UP000199519"/>
    </source>
</evidence>
<evidence type="ECO:0000313" key="5">
    <source>
        <dbReference type="EMBL" id="SDF97470.1"/>
    </source>
</evidence>